<organism evidence="1 2">
    <name type="scientific">Sphingomonas longa</name>
    <dbReference type="NCBI Taxonomy" id="2778730"/>
    <lineage>
        <taxon>Bacteria</taxon>
        <taxon>Pseudomonadati</taxon>
        <taxon>Pseudomonadota</taxon>
        <taxon>Alphaproteobacteria</taxon>
        <taxon>Sphingomonadales</taxon>
        <taxon>Sphingomonadaceae</taxon>
        <taxon>Sphingomonas</taxon>
    </lineage>
</organism>
<dbReference type="EMBL" id="JAFEMC010000001">
    <property type="protein sequence ID" value="MBM6574793.1"/>
    <property type="molecule type" value="Genomic_DNA"/>
</dbReference>
<name>A0ABS2D1K7_9SPHN</name>
<evidence type="ECO:0000313" key="1">
    <source>
        <dbReference type="EMBL" id="MBM6574793.1"/>
    </source>
</evidence>
<gene>
    <name evidence="1" type="ORF">ILT43_00285</name>
</gene>
<dbReference type="SUPFAM" id="SSF51735">
    <property type="entry name" value="NAD(P)-binding Rossmann-fold domains"/>
    <property type="match status" value="1"/>
</dbReference>
<comment type="caution">
    <text evidence="1">The sequence shown here is derived from an EMBL/GenBank/DDBJ whole genome shotgun (WGS) entry which is preliminary data.</text>
</comment>
<evidence type="ECO:0008006" key="3">
    <source>
        <dbReference type="Google" id="ProtNLM"/>
    </source>
</evidence>
<reference evidence="1 2" key="1">
    <citation type="submission" date="2020-12" db="EMBL/GenBank/DDBJ databases">
        <title>Sphingomonas sp.</title>
        <authorList>
            <person name="Kim M.K."/>
        </authorList>
    </citation>
    <scope>NUCLEOTIDE SEQUENCE [LARGE SCALE GENOMIC DNA]</scope>
    <source>
        <strain evidence="1 2">BT552</strain>
    </source>
</reference>
<evidence type="ECO:0000313" key="2">
    <source>
        <dbReference type="Proteomes" id="UP000763641"/>
    </source>
</evidence>
<dbReference type="RefSeq" id="WP_204193094.1">
    <property type="nucleotide sequence ID" value="NZ_JAFEMC010000001.1"/>
</dbReference>
<accession>A0ABS2D1K7</accession>
<sequence length="172" mass="18476">MSEWQAAVAAMRRGDTVGAAGCAIVLGARGRVGSAFARRLHDDGFLVLTDPAAVARAAAPTYLFDCAYADGDPAGHVERVVRHLADWRDYAGIFVPSSAWIDTDSDYARAKRAVEALVAFYVALGAPIVTDRIGYFPGDGAQPDANEPMIDRLVDGDTLYARVMARLYQPAR</sequence>
<protein>
    <recommendedName>
        <fullName evidence="3">NAD-dependent epimerase/dehydratase family protein</fullName>
    </recommendedName>
</protein>
<dbReference type="Proteomes" id="UP000763641">
    <property type="component" value="Unassembled WGS sequence"/>
</dbReference>
<dbReference type="InterPro" id="IPR036291">
    <property type="entry name" value="NAD(P)-bd_dom_sf"/>
</dbReference>
<keyword evidence="2" id="KW-1185">Reference proteome</keyword>
<proteinExistence type="predicted"/>